<feature type="binding site" evidence="13">
    <location>
        <position position="96"/>
    </location>
    <ligand>
        <name>[4Fe-4S] cluster</name>
        <dbReference type="ChEBI" id="CHEBI:49883"/>
        <note>4Fe-4S-S-AdoMet</note>
    </ligand>
</feature>
<feature type="binding site" evidence="13">
    <location>
        <position position="99"/>
    </location>
    <ligand>
        <name>[4Fe-4S] cluster</name>
        <dbReference type="ChEBI" id="CHEBI:49883"/>
        <note>4Fe-4S-S-AdoMet</note>
    </ligand>
</feature>
<dbReference type="UniPathway" id="UPA00078">
    <property type="reaction ID" value="UER00162"/>
</dbReference>
<keyword evidence="9" id="KW-0093">Biotin biosynthesis</keyword>
<organism evidence="15 16">
    <name type="scientific">Populus trichocarpa</name>
    <name type="common">Western balsam poplar</name>
    <name type="synonym">Populus balsamifera subsp. trichocarpa</name>
    <dbReference type="NCBI Taxonomy" id="3694"/>
    <lineage>
        <taxon>Eukaryota</taxon>
        <taxon>Viridiplantae</taxon>
        <taxon>Streptophyta</taxon>
        <taxon>Embryophyta</taxon>
        <taxon>Tracheophyta</taxon>
        <taxon>Spermatophyta</taxon>
        <taxon>Magnoliopsida</taxon>
        <taxon>eudicotyledons</taxon>
        <taxon>Gunneridae</taxon>
        <taxon>Pentapetalae</taxon>
        <taxon>rosids</taxon>
        <taxon>fabids</taxon>
        <taxon>Malpighiales</taxon>
        <taxon>Salicaceae</taxon>
        <taxon>Saliceae</taxon>
        <taxon>Populus</taxon>
    </lineage>
</organism>
<dbReference type="HAMAP" id="MF_01694">
    <property type="entry name" value="BioB"/>
    <property type="match status" value="1"/>
</dbReference>
<keyword evidence="4 13" id="KW-0004">4Fe-4S</keyword>
<evidence type="ECO:0000256" key="9">
    <source>
        <dbReference type="ARBA" id="ARBA00022756"/>
    </source>
</evidence>
<evidence type="ECO:0000256" key="10">
    <source>
        <dbReference type="ARBA" id="ARBA00023004"/>
    </source>
</evidence>
<dbReference type="NCBIfam" id="TIGR00433">
    <property type="entry name" value="bioB"/>
    <property type="match status" value="1"/>
</dbReference>
<evidence type="ECO:0000256" key="4">
    <source>
        <dbReference type="ARBA" id="ARBA00022485"/>
    </source>
</evidence>
<evidence type="ECO:0000256" key="3">
    <source>
        <dbReference type="ARBA" id="ARBA00012236"/>
    </source>
</evidence>
<dbReference type="STRING" id="3694.A0A2K1ZTF0"/>
<dbReference type="InterPro" id="IPR024177">
    <property type="entry name" value="Biotin_synthase"/>
</dbReference>
<dbReference type="PANTHER" id="PTHR22976">
    <property type="entry name" value="BIOTIN SYNTHASE"/>
    <property type="match status" value="1"/>
</dbReference>
<dbReference type="SMART" id="SM00729">
    <property type="entry name" value="Elp3"/>
    <property type="match status" value="1"/>
</dbReference>
<feature type="binding site" evidence="13">
    <location>
        <position position="92"/>
    </location>
    <ligand>
        <name>[4Fe-4S] cluster</name>
        <dbReference type="ChEBI" id="CHEBI:49883"/>
        <note>4Fe-4S-S-AdoMet</note>
    </ligand>
</feature>
<evidence type="ECO:0000256" key="13">
    <source>
        <dbReference type="PIRSR" id="PIRSR001619-1"/>
    </source>
</evidence>
<dbReference type="GO" id="GO:0004076">
    <property type="term" value="F:biotin synthase activity"/>
    <property type="evidence" value="ECO:0000318"/>
    <property type="project" value="GO_Central"/>
</dbReference>
<dbReference type="SFLD" id="SFLDG01060">
    <property type="entry name" value="BATS_domain_containing"/>
    <property type="match status" value="1"/>
</dbReference>
<proteinExistence type="inferred from homology"/>
<dbReference type="Pfam" id="PF04055">
    <property type="entry name" value="Radical_SAM"/>
    <property type="match status" value="1"/>
</dbReference>
<dbReference type="OrthoDB" id="2414104at2759"/>
<dbReference type="InterPro" id="IPR002684">
    <property type="entry name" value="Biotin_synth/BioAB"/>
</dbReference>
<keyword evidence="8 13" id="KW-0479">Metal-binding</keyword>
<comment type="similarity">
    <text evidence="2">Belongs to the radical SAM superfamily. Biotin synthase family.</text>
</comment>
<dbReference type="SFLD" id="SFLDS00029">
    <property type="entry name" value="Radical_SAM"/>
    <property type="match status" value="1"/>
</dbReference>
<dbReference type="CDD" id="cd01335">
    <property type="entry name" value="Radical_SAM"/>
    <property type="match status" value="1"/>
</dbReference>
<feature type="binding site" evidence="13">
    <location>
        <position position="301"/>
    </location>
    <ligand>
        <name>[2Fe-2S] cluster</name>
        <dbReference type="ChEBI" id="CHEBI:190135"/>
    </ligand>
</feature>
<dbReference type="InParanoid" id="A0A2K1ZTF0"/>
<comment type="cofactor">
    <cofactor evidence="13">
        <name>[4Fe-4S] cluster</name>
        <dbReference type="ChEBI" id="CHEBI:49883"/>
    </cofactor>
    <text evidence="13">Binds 1 [4Fe-4S] cluster. The cluster is coordinated with 3 cysteines and an exchangeable S-adenosyl-L-methionine.</text>
</comment>
<evidence type="ECO:0000256" key="12">
    <source>
        <dbReference type="ARBA" id="ARBA00034078"/>
    </source>
</evidence>
<evidence type="ECO:0000256" key="5">
    <source>
        <dbReference type="ARBA" id="ARBA00022679"/>
    </source>
</evidence>
<dbReference type="InterPro" id="IPR013785">
    <property type="entry name" value="Aldolase_TIM"/>
</dbReference>
<dbReference type="OMA" id="NICTTHT"/>
<dbReference type="InterPro" id="IPR010722">
    <property type="entry name" value="BATS_dom"/>
</dbReference>
<dbReference type="SMR" id="A0A2K1ZTF0"/>
<reference evidence="15 16" key="1">
    <citation type="journal article" date="2006" name="Science">
        <title>The genome of black cottonwood, Populus trichocarpa (Torr. &amp; Gray).</title>
        <authorList>
            <person name="Tuskan G.A."/>
            <person name="Difazio S."/>
            <person name="Jansson S."/>
            <person name="Bohlmann J."/>
            <person name="Grigoriev I."/>
            <person name="Hellsten U."/>
            <person name="Putnam N."/>
            <person name="Ralph S."/>
            <person name="Rombauts S."/>
            <person name="Salamov A."/>
            <person name="Schein J."/>
            <person name="Sterck L."/>
            <person name="Aerts A."/>
            <person name="Bhalerao R.R."/>
            <person name="Bhalerao R.P."/>
            <person name="Blaudez D."/>
            <person name="Boerjan W."/>
            <person name="Brun A."/>
            <person name="Brunner A."/>
            <person name="Busov V."/>
            <person name="Campbell M."/>
            <person name="Carlson J."/>
            <person name="Chalot M."/>
            <person name="Chapman J."/>
            <person name="Chen G.L."/>
            <person name="Cooper D."/>
            <person name="Coutinho P.M."/>
            <person name="Couturier J."/>
            <person name="Covert S."/>
            <person name="Cronk Q."/>
            <person name="Cunningham R."/>
            <person name="Davis J."/>
            <person name="Degroeve S."/>
            <person name="Dejardin A."/>
            <person name="Depamphilis C."/>
            <person name="Detter J."/>
            <person name="Dirks B."/>
            <person name="Dubchak I."/>
            <person name="Duplessis S."/>
            <person name="Ehlting J."/>
            <person name="Ellis B."/>
            <person name="Gendler K."/>
            <person name="Goodstein D."/>
            <person name="Gribskov M."/>
            <person name="Grimwood J."/>
            <person name="Groover A."/>
            <person name="Gunter L."/>
            <person name="Hamberger B."/>
            <person name="Heinze B."/>
            <person name="Helariutta Y."/>
            <person name="Henrissat B."/>
            <person name="Holligan D."/>
            <person name="Holt R."/>
            <person name="Huang W."/>
            <person name="Islam-Faridi N."/>
            <person name="Jones S."/>
            <person name="Jones-Rhoades M."/>
            <person name="Jorgensen R."/>
            <person name="Joshi C."/>
            <person name="Kangasjarvi J."/>
            <person name="Karlsson J."/>
            <person name="Kelleher C."/>
            <person name="Kirkpatrick R."/>
            <person name="Kirst M."/>
            <person name="Kohler A."/>
            <person name="Kalluri U."/>
            <person name="Larimer F."/>
            <person name="Leebens-Mack J."/>
            <person name="Leple J.C."/>
            <person name="Locascio P."/>
            <person name="Lou Y."/>
            <person name="Lucas S."/>
            <person name="Martin F."/>
            <person name="Montanini B."/>
            <person name="Napoli C."/>
            <person name="Nelson D.R."/>
            <person name="Nelson C."/>
            <person name="Nieminen K."/>
            <person name="Nilsson O."/>
            <person name="Pereda V."/>
            <person name="Peter G."/>
            <person name="Philippe R."/>
            <person name="Pilate G."/>
            <person name="Poliakov A."/>
            <person name="Razumovskaya J."/>
            <person name="Richardson P."/>
            <person name="Rinaldi C."/>
            <person name="Ritland K."/>
            <person name="Rouze P."/>
            <person name="Ryaboy D."/>
            <person name="Schmutz J."/>
            <person name="Schrader J."/>
            <person name="Segerman B."/>
            <person name="Shin H."/>
            <person name="Siddiqui A."/>
            <person name="Sterky F."/>
            <person name="Terry A."/>
            <person name="Tsai C.J."/>
            <person name="Uberbacher E."/>
            <person name="Unneberg P."/>
            <person name="Vahala J."/>
            <person name="Wall K."/>
            <person name="Wessler S."/>
            <person name="Yang G."/>
            <person name="Yin T."/>
            <person name="Douglas C."/>
            <person name="Marra M."/>
            <person name="Sandberg G."/>
            <person name="Van de Peer Y."/>
            <person name="Rokhsar D."/>
        </authorList>
    </citation>
    <scope>NUCLEOTIDE SEQUENCE [LARGE SCALE GENOMIC DNA]</scope>
    <source>
        <strain evidence="16">cv. Nisqually</strain>
    </source>
</reference>
<keyword evidence="11 13" id="KW-0411">Iron-sulfur</keyword>
<keyword evidence="16" id="KW-1185">Reference proteome</keyword>
<name>A0A2K1ZTF0_POPTR</name>
<dbReference type="AlphaFoldDB" id="A0A2K1ZTF0"/>
<comment type="cofactor">
    <cofactor evidence="12">
        <name>[2Fe-2S] cluster</name>
        <dbReference type="ChEBI" id="CHEBI:190135"/>
    </cofactor>
</comment>
<feature type="binding site" evidence="13">
    <location>
        <position position="229"/>
    </location>
    <ligand>
        <name>[2Fe-2S] cluster</name>
        <dbReference type="ChEBI" id="CHEBI:190135"/>
    </ligand>
</feature>
<evidence type="ECO:0000259" key="14">
    <source>
        <dbReference type="PROSITE" id="PS51918"/>
    </source>
</evidence>
<evidence type="ECO:0000256" key="11">
    <source>
        <dbReference type="ARBA" id="ARBA00023014"/>
    </source>
</evidence>
<dbReference type="InterPro" id="IPR006638">
    <property type="entry name" value="Elp3/MiaA/NifB-like_rSAM"/>
</dbReference>
<dbReference type="Pfam" id="PF06968">
    <property type="entry name" value="BATS"/>
    <property type="match status" value="1"/>
</dbReference>
<dbReference type="EMBL" id="CM009296">
    <property type="protein sequence ID" value="PNT28554.1"/>
    <property type="molecule type" value="Genomic_DNA"/>
</dbReference>
<evidence type="ECO:0000256" key="1">
    <source>
        <dbReference type="ARBA" id="ARBA00004942"/>
    </source>
</evidence>
<keyword evidence="6 13" id="KW-0949">S-adenosyl-L-methionine</keyword>
<comment type="pathway">
    <text evidence="1">Cofactor biosynthesis; biotin biosynthesis; biotin from 7,8-diaminononanoate: step 2/2.</text>
</comment>
<dbReference type="Proteomes" id="UP000006729">
    <property type="component" value="Chromosome 7"/>
</dbReference>
<dbReference type="SUPFAM" id="SSF102114">
    <property type="entry name" value="Radical SAM enzymes"/>
    <property type="match status" value="1"/>
</dbReference>
<dbReference type="GO" id="GO:0046872">
    <property type="term" value="F:metal ion binding"/>
    <property type="evidence" value="ECO:0007669"/>
    <property type="project" value="UniProtKB-KW"/>
</dbReference>
<dbReference type="SFLD" id="SFLDG01278">
    <property type="entry name" value="biotin_synthase_like"/>
    <property type="match status" value="1"/>
</dbReference>
<dbReference type="Gramene" id="Potri.007G126400.1.v4.1">
    <property type="protein sequence ID" value="Potri.007G126400.1.v4.1"/>
    <property type="gene ID" value="Potri.007G126400.v4.1"/>
</dbReference>
<dbReference type="PANTHER" id="PTHR22976:SF2">
    <property type="entry name" value="BIOTIN SYNTHASE, MITOCHONDRIAL"/>
    <property type="match status" value="1"/>
</dbReference>
<evidence type="ECO:0000256" key="6">
    <source>
        <dbReference type="ARBA" id="ARBA00022691"/>
    </source>
</evidence>
<dbReference type="FunCoup" id="A0A2K1ZTF0">
    <property type="interactions" value="995"/>
</dbReference>
<evidence type="ECO:0000256" key="8">
    <source>
        <dbReference type="ARBA" id="ARBA00022723"/>
    </source>
</evidence>
<dbReference type="InterPro" id="IPR058240">
    <property type="entry name" value="rSAM_sf"/>
</dbReference>
<keyword evidence="7 13" id="KW-0001">2Fe-2S</keyword>
<feature type="binding site" evidence="13">
    <location>
        <position position="136"/>
    </location>
    <ligand>
        <name>[2Fe-2S] cluster</name>
        <dbReference type="ChEBI" id="CHEBI:190135"/>
    </ligand>
</feature>
<dbReference type="EC" id="2.8.1.6" evidence="3"/>
<dbReference type="GO" id="GO:0009102">
    <property type="term" value="P:biotin biosynthetic process"/>
    <property type="evidence" value="ECO:0000318"/>
    <property type="project" value="GO_Central"/>
</dbReference>
<dbReference type="PIRSF" id="PIRSF001619">
    <property type="entry name" value="Biotin_synth"/>
    <property type="match status" value="1"/>
</dbReference>
<feature type="domain" description="Radical SAM core" evidence="14">
    <location>
        <begin position="77"/>
        <end position="306"/>
    </location>
</feature>
<keyword evidence="10 13" id="KW-0408">Iron</keyword>
<evidence type="ECO:0000313" key="15">
    <source>
        <dbReference type="EMBL" id="PNT28554.1"/>
    </source>
</evidence>
<dbReference type="PROSITE" id="PS51918">
    <property type="entry name" value="RADICAL_SAM"/>
    <property type="match status" value="1"/>
</dbReference>
<accession>A0A2K1ZTF0</accession>
<dbReference type="SMART" id="SM00876">
    <property type="entry name" value="BATS"/>
    <property type="match status" value="1"/>
</dbReference>
<gene>
    <name evidence="15" type="ORF">POPTR_007G126400</name>
</gene>
<dbReference type="FunFam" id="3.20.20.70:FF:000011">
    <property type="entry name" value="Biotin synthase"/>
    <property type="match status" value="1"/>
</dbReference>
<evidence type="ECO:0000256" key="7">
    <source>
        <dbReference type="ARBA" id="ARBA00022714"/>
    </source>
</evidence>
<dbReference type="GO" id="GO:0051537">
    <property type="term" value="F:2 iron, 2 sulfur cluster binding"/>
    <property type="evidence" value="ECO:0000318"/>
    <property type="project" value="GO_Central"/>
</dbReference>
<keyword evidence="5" id="KW-0808">Transferase</keyword>
<comment type="cofactor">
    <cofactor evidence="13">
        <name>[2Fe-2S] cluster</name>
        <dbReference type="ChEBI" id="CHEBI:190135"/>
    </cofactor>
    <text evidence="13">Binds 1 [2Fe-2S] cluster. The cluster is coordinated with 3 cysteines and 1 arginine.</text>
</comment>
<feature type="binding site" evidence="13">
    <location>
        <position position="169"/>
    </location>
    <ligand>
        <name>[2Fe-2S] cluster</name>
        <dbReference type="ChEBI" id="CHEBI:190135"/>
    </ligand>
</feature>
<protein>
    <recommendedName>
        <fullName evidence="3">biotin synthase</fullName>
        <ecNumber evidence="3">2.8.1.6</ecNumber>
    </recommendedName>
</protein>
<sequence>MLSIRSTFRSQLRLSSVTLSSLCYSSSSAAAIQAEKTIKDGPRNDWTRQEIKEVYDSPLLDLLFHGAQVHRYAHNFREVQQCTLLSIKTGGCSEDCSYCPQSSRYNTGLKAQRLMTKETVIEAAKRAKEAGSTRFCMGAAWRDTIGRKTNFNQILDYVKEIRGMGMEVCCTLGMLEKQQAAELKKAGLTAYNHNLDTSREYYPNIITTRSYDERLETLEHVREAGISVCSGGIIGLGEAEEDRVGLLHTLATLPTHPESVPINALVAVKGTPLQEQKPVEIWEMIRMIGSARIVMPKAMVRLSAGRVSFSMAEQALCFLAGANSIFTGEKLLTTPNNDYDADQLMFKVLGLIPKAPSFSADEEKACACEAERCQEAVSSSSG</sequence>
<evidence type="ECO:0000256" key="2">
    <source>
        <dbReference type="ARBA" id="ARBA00010765"/>
    </source>
</evidence>
<dbReference type="SFLD" id="SFLDF00272">
    <property type="entry name" value="biotin_synthase"/>
    <property type="match status" value="1"/>
</dbReference>
<dbReference type="InterPro" id="IPR007197">
    <property type="entry name" value="rSAM"/>
</dbReference>
<evidence type="ECO:0000313" key="16">
    <source>
        <dbReference type="Proteomes" id="UP000006729"/>
    </source>
</evidence>
<dbReference type="Gene3D" id="3.20.20.70">
    <property type="entry name" value="Aldolase class I"/>
    <property type="match status" value="1"/>
</dbReference>
<dbReference type="GO" id="GO:0051539">
    <property type="term" value="F:4 iron, 4 sulfur cluster binding"/>
    <property type="evidence" value="ECO:0007669"/>
    <property type="project" value="UniProtKB-KW"/>
</dbReference>